<dbReference type="Proteomes" id="UP000270219">
    <property type="component" value="Unassembled WGS sequence"/>
</dbReference>
<evidence type="ECO:0000313" key="3">
    <source>
        <dbReference type="EMBL" id="RLL47710.1"/>
    </source>
</evidence>
<dbReference type="EMBL" id="RCHR01000001">
    <property type="protein sequence ID" value="RLL47710.1"/>
    <property type="molecule type" value="Genomic_DNA"/>
</dbReference>
<dbReference type="Pfam" id="PF00534">
    <property type="entry name" value="Glycos_transf_1"/>
    <property type="match status" value="1"/>
</dbReference>
<gene>
    <name evidence="3" type="ORF">D8M04_00020</name>
</gene>
<protein>
    <submittedName>
        <fullName evidence="3">Glycosyltransferase family 1 protein</fullName>
    </submittedName>
</protein>
<dbReference type="Pfam" id="PF13439">
    <property type="entry name" value="Glyco_transf_4"/>
    <property type="match status" value="1"/>
</dbReference>
<dbReference type="PANTHER" id="PTHR45947:SF3">
    <property type="entry name" value="SULFOQUINOVOSYL TRANSFERASE SQD2"/>
    <property type="match status" value="1"/>
</dbReference>
<dbReference type="RefSeq" id="WP_121520161.1">
    <property type="nucleotide sequence ID" value="NZ_RCHR01000001.1"/>
</dbReference>
<dbReference type="PANTHER" id="PTHR45947">
    <property type="entry name" value="SULFOQUINOVOSYL TRANSFERASE SQD2"/>
    <property type="match status" value="1"/>
</dbReference>
<reference evidence="3 4" key="1">
    <citation type="submission" date="2018-10" db="EMBL/GenBank/DDBJ databases">
        <title>Oceanobacillus sp. YLB-02 draft genome.</title>
        <authorList>
            <person name="Yu L."/>
        </authorList>
    </citation>
    <scope>NUCLEOTIDE SEQUENCE [LARGE SCALE GENOMIC DNA]</scope>
    <source>
        <strain evidence="3 4">YLB-02</strain>
    </source>
</reference>
<evidence type="ECO:0000259" key="1">
    <source>
        <dbReference type="Pfam" id="PF00534"/>
    </source>
</evidence>
<dbReference type="SUPFAM" id="SSF53756">
    <property type="entry name" value="UDP-Glycosyltransferase/glycogen phosphorylase"/>
    <property type="match status" value="1"/>
</dbReference>
<comment type="caution">
    <text evidence="3">The sequence shown here is derived from an EMBL/GenBank/DDBJ whole genome shotgun (WGS) entry which is preliminary data.</text>
</comment>
<keyword evidence="3" id="KW-0808">Transferase</keyword>
<dbReference type="CDD" id="cd03814">
    <property type="entry name" value="GT4-like"/>
    <property type="match status" value="1"/>
</dbReference>
<proteinExistence type="predicted"/>
<dbReference type="InterPro" id="IPR028098">
    <property type="entry name" value="Glyco_trans_4-like_N"/>
</dbReference>
<dbReference type="Gene3D" id="3.40.50.2000">
    <property type="entry name" value="Glycogen Phosphorylase B"/>
    <property type="match status" value="2"/>
</dbReference>
<accession>A0A498DKZ6</accession>
<feature type="domain" description="Glycosyltransferase subfamily 4-like N-terminal" evidence="2">
    <location>
        <begin position="14"/>
        <end position="178"/>
    </location>
</feature>
<dbReference type="AlphaFoldDB" id="A0A498DKZ6"/>
<dbReference type="OrthoDB" id="9802525at2"/>
<organism evidence="3 4">
    <name type="scientific">Oceanobacillus piezotolerans</name>
    <dbReference type="NCBI Taxonomy" id="2448030"/>
    <lineage>
        <taxon>Bacteria</taxon>
        <taxon>Bacillati</taxon>
        <taxon>Bacillota</taxon>
        <taxon>Bacilli</taxon>
        <taxon>Bacillales</taxon>
        <taxon>Bacillaceae</taxon>
        <taxon>Oceanobacillus</taxon>
    </lineage>
</organism>
<evidence type="ECO:0000259" key="2">
    <source>
        <dbReference type="Pfam" id="PF13439"/>
    </source>
</evidence>
<feature type="domain" description="Glycosyl transferase family 1" evidence="1">
    <location>
        <begin position="187"/>
        <end position="349"/>
    </location>
</feature>
<dbReference type="GO" id="GO:0016758">
    <property type="term" value="F:hexosyltransferase activity"/>
    <property type="evidence" value="ECO:0007669"/>
    <property type="project" value="TreeGrafter"/>
</dbReference>
<dbReference type="InterPro" id="IPR050194">
    <property type="entry name" value="Glycosyltransferase_grp1"/>
</dbReference>
<evidence type="ECO:0000313" key="4">
    <source>
        <dbReference type="Proteomes" id="UP000270219"/>
    </source>
</evidence>
<keyword evidence="4" id="KW-1185">Reference proteome</keyword>
<name>A0A498DKZ6_9BACI</name>
<dbReference type="InterPro" id="IPR001296">
    <property type="entry name" value="Glyco_trans_1"/>
</dbReference>
<sequence>MKVAIFTDTYAPEVNGVAKTLKRFTEYLADNNHEFRVFAPKVSGTDLFSSDIHRFSSLPFYLYKECRWAIPNIAQVKEELIQFQPDIIHVATPFNIGLCGSHYAKKLDIPLVGSYHTDFDKYLEYYNLKFLTSMLWKYLLWFYRPFQRIFVPSTDTMNHIKNHGFTNLSVWARGVDCELFHPNYNKLEFRKKYNIKSKYVCLYVGRISPEKDIMLLPEINAKLPTELRENVHWLIVGDGPAKGLLEQEAPSNMTFAGFLSGQNLAEAYASSDLFVFPSATETFGNVVLESLASGTPVVGANAGGVSGIIQEDKTGKLAEEKNIESFTYAIQHLLLAEEKMKWMGKMGREYALTQSWDQIFATLLSEYEEIIGGVSYRILA</sequence>